<keyword evidence="4" id="KW-1185">Reference proteome</keyword>
<dbReference type="Proteomes" id="UP001231924">
    <property type="component" value="Unassembled WGS sequence"/>
</dbReference>
<feature type="domain" description="VWFA" evidence="2">
    <location>
        <begin position="402"/>
        <end position="611"/>
    </location>
</feature>
<evidence type="ECO:0000313" key="3">
    <source>
        <dbReference type="EMBL" id="MDL5158079.1"/>
    </source>
</evidence>
<dbReference type="Pfam" id="PF13531">
    <property type="entry name" value="SBP_bac_11"/>
    <property type="match status" value="1"/>
</dbReference>
<feature type="region of interest" description="Disordered" evidence="1">
    <location>
        <begin position="119"/>
        <end position="141"/>
    </location>
</feature>
<comment type="caution">
    <text evidence="3">The sequence shown here is derived from an EMBL/GenBank/DDBJ whole genome shotgun (WGS) entry which is preliminary data.</text>
</comment>
<dbReference type="PROSITE" id="PS50234">
    <property type="entry name" value="VWFA"/>
    <property type="match status" value="1"/>
</dbReference>
<reference evidence="3 4" key="1">
    <citation type="submission" date="2023-06" db="EMBL/GenBank/DDBJ databases">
        <title>Actinomycetospora Odt1-22.</title>
        <authorList>
            <person name="Supong K."/>
        </authorList>
    </citation>
    <scope>NUCLEOTIDE SEQUENCE [LARGE SCALE GENOMIC DNA]</scope>
    <source>
        <strain evidence="3 4">Odt1-22</strain>
    </source>
</reference>
<feature type="region of interest" description="Disordered" evidence="1">
    <location>
        <begin position="349"/>
        <end position="380"/>
    </location>
</feature>
<feature type="compositionally biased region" description="Basic and acidic residues" evidence="1">
    <location>
        <begin position="363"/>
        <end position="372"/>
    </location>
</feature>
<dbReference type="RefSeq" id="WP_286054585.1">
    <property type="nucleotide sequence ID" value="NZ_JASVWF010000004.1"/>
</dbReference>
<organism evidence="3 4">
    <name type="scientific">Actinomycetospora termitidis</name>
    <dbReference type="NCBI Taxonomy" id="3053470"/>
    <lineage>
        <taxon>Bacteria</taxon>
        <taxon>Bacillati</taxon>
        <taxon>Actinomycetota</taxon>
        <taxon>Actinomycetes</taxon>
        <taxon>Pseudonocardiales</taxon>
        <taxon>Pseudonocardiaceae</taxon>
        <taxon>Actinomycetospora</taxon>
    </lineage>
</organism>
<gene>
    <name evidence="3" type="ORF">QRT03_19070</name>
</gene>
<dbReference type="Gene3D" id="3.40.50.410">
    <property type="entry name" value="von Willebrand factor, type A domain"/>
    <property type="match status" value="1"/>
</dbReference>
<dbReference type="SMART" id="SM00327">
    <property type="entry name" value="VWA"/>
    <property type="match status" value="1"/>
</dbReference>
<accession>A0ABT7MBQ0</accession>
<name>A0ABT7MBQ0_9PSEU</name>
<dbReference type="InterPro" id="IPR002035">
    <property type="entry name" value="VWF_A"/>
</dbReference>
<dbReference type="SUPFAM" id="SSF53300">
    <property type="entry name" value="vWA-like"/>
    <property type="match status" value="1"/>
</dbReference>
<protein>
    <submittedName>
        <fullName evidence="3">Substrate-binding domain-containing protein</fullName>
    </submittedName>
</protein>
<proteinExistence type="predicted"/>
<feature type="compositionally biased region" description="Pro residues" evidence="1">
    <location>
        <begin position="123"/>
        <end position="135"/>
    </location>
</feature>
<evidence type="ECO:0000256" key="1">
    <source>
        <dbReference type="SAM" id="MobiDB-lite"/>
    </source>
</evidence>
<dbReference type="EMBL" id="JASVWF010000004">
    <property type="protein sequence ID" value="MDL5158079.1"/>
    <property type="molecule type" value="Genomic_DNA"/>
</dbReference>
<dbReference type="InterPro" id="IPR036465">
    <property type="entry name" value="vWFA_dom_sf"/>
</dbReference>
<evidence type="ECO:0000259" key="2">
    <source>
        <dbReference type="PROSITE" id="PS50234"/>
    </source>
</evidence>
<dbReference type="Pfam" id="PF00092">
    <property type="entry name" value="VWA"/>
    <property type="match status" value="1"/>
</dbReference>
<sequence length="615" mass="64462">MSGRVRRLAPLVLSVVFVLVAGVVVWNASTTGPGGGGAACTSRTPLVVASSTEKSALVESMVARYDRQPGRCADATVVGVPSGIAVDVLAHGWDDSLGPRPDVWTPSSSVWLGVANRRRTTEPAPPGTTGPPPAIPTDVDPSRSIAQNRVVLAVPESVARARFGWPRATLGWPDLAGAVSSGSFTLGKTNPALSTPGLFALLGAFASTPGVPGALDRPELMDDPRALDLEQRIESGVVHYGNTEQEFLRNMADAAVKRGSPSAYVGAIAVQEKAVWDYNRGNPEADVPAPVGATAPAEQLVSFVPRDGTFVSDNPWVTLGWPETSAETRAAADDLRSWFGEPAQQDELRANGFRGSDGSADPALERTTHPAEEGGPTLPVPSAEVVTRAVDLWSTRLRKPANLTLAVDTSGSMACEASWIPPVAPARQEACPKDGQSRLEAVQQQAAGALARLRPGDTLGVWTFSSGSPPYRPAPPTTVGPPGSGNTPADIVARAFPPDFVPTGNTAIYRTARDAITQIRSTADPGRINALVLLTDGEETDDTRPDAVAETMRAVASDPTRPTRLFAIAYSPDAGSEDGGYAKLDQIALSSGGYAYDARDPSTLRKVFNDVISNF</sequence>
<evidence type="ECO:0000313" key="4">
    <source>
        <dbReference type="Proteomes" id="UP001231924"/>
    </source>
</evidence>